<feature type="domain" description="PHD-type" evidence="6">
    <location>
        <begin position="409"/>
        <end position="460"/>
    </location>
</feature>
<dbReference type="EMBL" id="AC003058">
    <property type="protein sequence ID" value="AAC16456.1"/>
    <property type="molecule type" value="Genomic_DNA"/>
</dbReference>
<dbReference type="Gene3D" id="2.30.30.1150">
    <property type="match status" value="1"/>
</dbReference>
<dbReference type="ExpressionAtlas" id="O64559">
    <property type="expression patterns" value="baseline and differential"/>
</dbReference>
<dbReference type="InterPro" id="IPR047171">
    <property type="entry name" value="BAZ1A"/>
</dbReference>
<dbReference type="PROSITE" id="PS01359">
    <property type="entry name" value="ZF_PHD_1"/>
    <property type="match status" value="1"/>
</dbReference>
<dbReference type="PANTHER" id="PTHR46510">
    <property type="entry name" value="BROMODOMAIN ADJACENT TO ZINC FINGER DOMAIN PROTEIN 1A"/>
    <property type="match status" value="1"/>
</dbReference>
<organism evidence="8">
    <name type="scientific">Arabidopsis thaliana</name>
    <name type="common">Mouse-ear cress</name>
    <dbReference type="NCBI Taxonomy" id="3702"/>
    <lineage>
        <taxon>Eukaryota</taxon>
        <taxon>Viridiplantae</taxon>
        <taxon>Streptophyta</taxon>
        <taxon>Embryophyta</taxon>
        <taxon>Tracheophyta</taxon>
        <taxon>Spermatophyta</taxon>
        <taxon>Magnoliopsida</taxon>
        <taxon>eudicotyledons</taxon>
        <taxon>Gunneridae</taxon>
        <taxon>Pentapetalae</taxon>
        <taxon>rosids</taxon>
        <taxon>malvids</taxon>
        <taxon>Brassicales</taxon>
        <taxon>Brassicaceae</taxon>
        <taxon>Camelineae</taxon>
        <taxon>Arabidopsis</taxon>
    </lineage>
</organism>
<reference evidence="8" key="2">
    <citation type="submission" date="2000-03" db="EMBL/GenBank/DDBJ databases">
        <authorList>
            <person name="Rounsley S.D."/>
            <person name="Lin X."/>
            <person name="Ketchum K.A."/>
            <person name="Crosby M.L."/>
            <person name="Brandon R.C."/>
            <person name="Sykes S.M."/>
            <person name="Kaul S."/>
            <person name="Mason T.M."/>
            <person name="Kerlavage A.R."/>
            <person name="Adams M.D."/>
            <person name="Somerville C.R."/>
            <person name="Venter J.C."/>
        </authorList>
    </citation>
    <scope>NUCLEOTIDE SEQUENCE</scope>
</reference>
<dbReference type="InterPro" id="IPR019787">
    <property type="entry name" value="Znf_PHD-finger"/>
</dbReference>
<feature type="compositionally biased region" description="Polar residues" evidence="5">
    <location>
        <begin position="392"/>
        <end position="409"/>
    </location>
</feature>
<evidence type="ECO:0000256" key="1">
    <source>
        <dbReference type="ARBA" id="ARBA00022723"/>
    </source>
</evidence>
<dbReference type="SUPFAM" id="SSF57903">
    <property type="entry name" value="FYVE/PHD zinc finger"/>
    <property type="match status" value="1"/>
</dbReference>
<dbReference type="Gene3D" id="3.30.40.100">
    <property type="match status" value="1"/>
</dbReference>
<feature type="domain" description="CW-type" evidence="7">
    <location>
        <begin position="535"/>
        <end position="593"/>
    </location>
</feature>
<keyword evidence="2 4" id="KW-0863">Zinc-finger</keyword>
<dbReference type="PIR" id="T01274">
    <property type="entry name" value="T01274"/>
</dbReference>
<evidence type="ECO:0000256" key="4">
    <source>
        <dbReference type="PROSITE-ProRule" id="PRU00146"/>
    </source>
</evidence>
<evidence type="ECO:0000256" key="2">
    <source>
        <dbReference type="ARBA" id="ARBA00022771"/>
    </source>
</evidence>
<accession>O64559</accession>
<dbReference type="InterPro" id="IPR011124">
    <property type="entry name" value="Znf_CW"/>
</dbReference>
<feature type="compositionally biased region" description="Low complexity" evidence="5">
    <location>
        <begin position="368"/>
        <end position="383"/>
    </location>
</feature>
<evidence type="ECO:0000259" key="7">
    <source>
        <dbReference type="PROSITE" id="PS51050"/>
    </source>
</evidence>
<evidence type="ECO:0000256" key="5">
    <source>
        <dbReference type="SAM" id="MobiDB-lite"/>
    </source>
</evidence>
<dbReference type="InterPro" id="IPR001965">
    <property type="entry name" value="Znf_PHD"/>
</dbReference>
<dbReference type="GO" id="GO:0006338">
    <property type="term" value="P:chromatin remodeling"/>
    <property type="evidence" value="ECO:0007669"/>
    <property type="project" value="InterPro"/>
</dbReference>
<evidence type="ECO:0000256" key="3">
    <source>
        <dbReference type="ARBA" id="ARBA00022833"/>
    </source>
</evidence>
<gene>
    <name evidence="8" type="ordered locus">At2g19260</name>
</gene>
<proteinExistence type="predicted"/>
<dbReference type="InterPro" id="IPR019786">
    <property type="entry name" value="Zinc_finger_PHD-type_CS"/>
</dbReference>
<dbReference type="PROSITE" id="PS50016">
    <property type="entry name" value="ZF_PHD_2"/>
    <property type="match status" value="1"/>
</dbReference>
<dbReference type="GO" id="GO:0008270">
    <property type="term" value="F:zinc ion binding"/>
    <property type="evidence" value="ECO:0007669"/>
    <property type="project" value="UniProtKB-KW"/>
</dbReference>
<dbReference type="InterPro" id="IPR011011">
    <property type="entry name" value="Znf_FYVE_PHD"/>
</dbReference>
<name>O64559_ARATH</name>
<feature type="region of interest" description="Disordered" evidence="5">
    <location>
        <begin position="360"/>
        <end position="409"/>
    </location>
</feature>
<dbReference type="SMART" id="SM00249">
    <property type="entry name" value="PHD"/>
    <property type="match status" value="1"/>
</dbReference>
<evidence type="ECO:0000259" key="6">
    <source>
        <dbReference type="PROSITE" id="PS50016"/>
    </source>
</evidence>
<protein>
    <submittedName>
        <fullName evidence="8">Uncharacterized protein At2g19260</fullName>
    </submittedName>
</protein>
<reference evidence="8" key="3">
    <citation type="submission" date="2002-02" db="EMBL/GenBank/DDBJ databases">
        <authorList>
            <person name="Town C.D."/>
            <person name="Kaul S."/>
        </authorList>
    </citation>
    <scope>NUCLEOTIDE SEQUENCE</scope>
</reference>
<dbReference type="AlphaFoldDB" id="O64559"/>
<dbReference type="PROSITE" id="PS51050">
    <property type="entry name" value="ZF_CW"/>
    <property type="match status" value="1"/>
</dbReference>
<reference key="1">
    <citation type="journal article" date="1999" name="Nature">
        <title>Sequence and analysis of chromosome 2 of the plant Arabidopsis thaliana.</title>
        <authorList>
            <person name="Lin X."/>
            <person name="Kaul S."/>
            <person name="Rounsley S."/>
            <person name="Shea T.P."/>
            <person name="Benito M.I."/>
            <person name="Town C.D."/>
            <person name="Fujii C.Y."/>
            <person name="Mason T."/>
            <person name="Bowman C.L."/>
            <person name="Barnstead M."/>
            <person name="Feldblyum T.V."/>
            <person name="Buell C.R."/>
            <person name="Ketchum K.A."/>
            <person name="Lee J."/>
            <person name="Ronning C.M."/>
            <person name="Koo H.L."/>
            <person name="Moffat K.S."/>
            <person name="Cronin L.A."/>
            <person name="Shen M."/>
            <person name="Pai G."/>
            <person name="Van Aken S."/>
            <person name="Umayam L."/>
            <person name="Tallon L.J."/>
            <person name="Gill J.E."/>
            <person name="Adams M.D."/>
            <person name="Carrera A.J."/>
            <person name="Creasy T.H."/>
            <person name="Goodman H.M."/>
            <person name="Somerville C.R."/>
            <person name="Copenhaver G.P."/>
            <person name="Preuss D."/>
            <person name="Nierman W.C."/>
            <person name="White O."/>
            <person name="Eisen J.A."/>
            <person name="Salzberg S.L."/>
            <person name="Fraser C.M."/>
            <person name="Venter J.C."/>
        </authorList>
    </citation>
    <scope>NUCLEOTIDE SEQUENCE [LARGE SCALE GENOMIC DNA]</scope>
    <source>
        <strain>cv. Columbia</strain>
    </source>
</reference>
<sequence length="653" mass="74008">MLVESSFSSSVETSLLNVSEYQDPFAAYDWTSLAESYQMIHKVPEQSQVSFLKNVPVTDTMNLDESKHPKHQESCSEKSVMHKVSGKALTSLVYRRRKRTLIPGGTEEHNLGKIRKQDDSLDDSIVSLYNPEESTKRKNRFNNCLVYSRKKRRGESSCTFTGETTIRGDGLDDAFVSEHDCGETRRRGNRSDDCLVYSRKKGRVKFNSCSFSKHVTGRTKISYDQADSSACSQMGQIVKADSSLTRPKPGEIKKSGHQLVYSQRKQLVKSNGSFTESHVGKTKRNGDRSEVLLTYSRRKKSGKSIGVRVNGFLVYTRKKLKFRGPFARRDLSETKKNGDQRSTVSSRELLDDTQVTEVTCSSDGTNDSCSSLKSSSEVNSTSSKSREDDCYSSDSGVSETDTDGSSSPFRQCKHCDKPGTVEKMLICDECEEAYHTRCCGVQMKDVAEIDEWLCPSCLKNQSSKTKTKGRISHERKWRVTVPFVIGIRIGKMFQADVPDWSGPTMSDTSFVGEPLEIGQSEYMHDLKKAKNSKKQCSAVNWLQCREEDTNGVICGKWRRAPRSEVQTKDWECFCCFSWDPSRADCAVPQKNPSEDEKLAAELETSEILKQLKYIKMVRYFSHYLFDLSRPYSFLIKDLKLKRLDLDQTPKSEN</sequence>
<keyword evidence="3" id="KW-0862">Zinc</keyword>
<evidence type="ECO:0000313" key="8">
    <source>
        <dbReference type="EMBL" id="AAC16456.1"/>
    </source>
</evidence>
<dbReference type="Pfam" id="PF00628">
    <property type="entry name" value="PHD"/>
    <property type="match status" value="1"/>
</dbReference>
<dbReference type="PANTHER" id="PTHR46510:SF1">
    <property type="entry name" value="BROMODOMAIN ADJACENT TO ZINC FINGER DOMAIN PROTEIN 1A"/>
    <property type="match status" value="1"/>
</dbReference>
<keyword evidence="1" id="KW-0479">Metal-binding</keyword>